<feature type="binding site" evidence="10">
    <location>
        <position position="199"/>
    </location>
    <ligand>
        <name>Mg(2+)</name>
        <dbReference type="ChEBI" id="CHEBI:18420"/>
    </ligand>
</feature>
<dbReference type="Gene3D" id="3.30.470.20">
    <property type="entry name" value="ATP-grasp fold, B domain"/>
    <property type="match status" value="1"/>
</dbReference>
<feature type="binding site" evidence="10">
    <location>
        <position position="213"/>
    </location>
    <ligand>
        <name>Mg(2+)</name>
        <dbReference type="ChEBI" id="CHEBI:18420"/>
    </ligand>
</feature>
<dbReference type="GO" id="GO:0005524">
    <property type="term" value="F:ATP binding"/>
    <property type="evidence" value="ECO:0007669"/>
    <property type="project" value="UniProtKB-UniRule"/>
</dbReference>
<feature type="binding site" evidence="10">
    <location>
        <position position="264"/>
    </location>
    <ligand>
        <name>substrate</name>
        <note>ligand shared with subunit alpha</note>
    </ligand>
</feature>
<feature type="binding site" evidence="10">
    <location>
        <position position="99"/>
    </location>
    <ligand>
        <name>ATP</name>
        <dbReference type="ChEBI" id="CHEBI:30616"/>
    </ligand>
</feature>
<feature type="binding site" evidence="10">
    <location>
        <begin position="53"/>
        <end position="55"/>
    </location>
    <ligand>
        <name>ATP</name>
        <dbReference type="ChEBI" id="CHEBI:30616"/>
    </ligand>
</feature>
<gene>
    <name evidence="10" type="primary">sucC</name>
    <name evidence="12" type="ORF">C9940_00095</name>
</gene>
<comment type="catalytic activity">
    <reaction evidence="9">
        <text>GTP + succinate + CoA = succinyl-CoA + GDP + phosphate</text>
        <dbReference type="Rhea" id="RHEA:22120"/>
        <dbReference type="ChEBI" id="CHEBI:30031"/>
        <dbReference type="ChEBI" id="CHEBI:37565"/>
        <dbReference type="ChEBI" id="CHEBI:43474"/>
        <dbReference type="ChEBI" id="CHEBI:57287"/>
        <dbReference type="ChEBI" id="CHEBI:57292"/>
        <dbReference type="ChEBI" id="CHEBI:58189"/>
    </reaction>
    <physiologicalReaction direction="right-to-left" evidence="9">
        <dbReference type="Rhea" id="RHEA:22122"/>
    </physiologicalReaction>
</comment>
<dbReference type="PANTHER" id="PTHR11815">
    <property type="entry name" value="SUCCINYL-COA SYNTHETASE BETA CHAIN"/>
    <property type="match status" value="1"/>
</dbReference>
<dbReference type="FunFam" id="3.30.470.20:FF:000002">
    <property type="entry name" value="Succinate--CoA ligase [ADP-forming] subunit beta"/>
    <property type="match status" value="1"/>
</dbReference>
<dbReference type="GO" id="GO:0006104">
    <property type="term" value="P:succinyl-CoA metabolic process"/>
    <property type="evidence" value="ECO:0007669"/>
    <property type="project" value="TreeGrafter"/>
</dbReference>
<evidence type="ECO:0000256" key="10">
    <source>
        <dbReference type="HAMAP-Rule" id="MF_00558"/>
    </source>
</evidence>
<dbReference type="Gene3D" id="3.30.1490.20">
    <property type="entry name" value="ATP-grasp fold, A domain"/>
    <property type="match status" value="1"/>
</dbReference>
<evidence type="ECO:0000256" key="4">
    <source>
        <dbReference type="ARBA" id="ARBA00022723"/>
    </source>
</evidence>
<dbReference type="PANTHER" id="PTHR11815:SF10">
    <property type="entry name" value="SUCCINATE--COA LIGASE [GDP-FORMING] SUBUNIT BETA, MITOCHONDRIAL"/>
    <property type="match status" value="1"/>
</dbReference>
<feature type="domain" description="ATP-grasp" evidence="11">
    <location>
        <begin position="9"/>
        <end position="227"/>
    </location>
</feature>
<evidence type="ECO:0000256" key="6">
    <source>
        <dbReference type="ARBA" id="ARBA00022840"/>
    </source>
</evidence>
<feature type="binding site" evidence="10">
    <location>
        <position position="46"/>
    </location>
    <ligand>
        <name>ATP</name>
        <dbReference type="ChEBI" id="CHEBI:30616"/>
    </ligand>
</feature>
<keyword evidence="3 10" id="KW-0436">Ligase</keyword>
<dbReference type="NCBIfam" id="NF001913">
    <property type="entry name" value="PRK00696.1"/>
    <property type="match status" value="1"/>
</dbReference>
<feature type="binding site" evidence="10">
    <location>
        <begin position="321"/>
        <end position="323"/>
    </location>
    <ligand>
        <name>substrate</name>
        <note>ligand shared with subunit alpha</note>
    </ligand>
</feature>
<evidence type="ECO:0000256" key="7">
    <source>
        <dbReference type="ARBA" id="ARBA00022842"/>
    </source>
</evidence>
<dbReference type="PROSITE" id="PS01217">
    <property type="entry name" value="SUCCINYL_COA_LIG_3"/>
    <property type="match status" value="1"/>
</dbReference>
<comment type="similarity">
    <text evidence="1 10">Belongs to the succinate/malate CoA ligase beta subunit family.</text>
</comment>
<name>A0A2T4CZH8_9GAMM</name>
<dbReference type="GO" id="GO:0042709">
    <property type="term" value="C:succinate-CoA ligase complex"/>
    <property type="evidence" value="ECO:0007669"/>
    <property type="project" value="TreeGrafter"/>
</dbReference>
<evidence type="ECO:0000256" key="9">
    <source>
        <dbReference type="ARBA" id="ARBA00052891"/>
    </source>
</evidence>
<keyword evidence="5 10" id="KW-0547">Nucleotide-binding</keyword>
<dbReference type="InterPro" id="IPR016102">
    <property type="entry name" value="Succinyl-CoA_synth-like"/>
</dbReference>
<evidence type="ECO:0000259" key="11">
    <source>
        <dbReference type="PROSITE" id="PS50975"/>
    </source>
</evidence>
<dbReference type="InterPro" id="IPR005811">
    <property type="entry name" value="SUCC_ACL_C"/>
</dbReference>
<dbReference type="UniPathway" id="UPA00223">
    <property type="reaction ID" value="UER00999"/>
</dbReference>
<dbReference type="Pfam" id="PF08442">
    <property type="entry name" value="ATP-grasp_2"/>
    <property type="match status" value="1"/>
</dbReference>
<feature type="binding site" evidence="10">
    <location>
        <position position="102"/>
    </location>
    <ligand>
        <name>ATP</name>
        <dbReference type="ChEBI" id="CHEBI:30616"/>
    </ligand>
</feature>
<comment type="cofactor">
    <cofactor evidence="10">
        <name>Mg(2+)</name>
        <dbReference type="ChEBI" id="CHEBI:18420"/>
    </cofactor>
    <text evidence="10">Binds 1 Mg(2+) ion per subunit.</text>
</comment>
<evidence type="ECO:0000256" key="8">
    <source>
        <dbReference type="ARBA" id="ARBA00050563"/>
    </source>
</evidence>
<dbReference type="GO" id="GO:0006099">
    <property type="term" value="P:tricarboxylic acid cycle"/>
    <property type="evidence" value="ECO:0007669"/>
    <property type="project" value="UniProtKB-UniRule"/>
</dbReference>
<dbReference type="AlphaFoldDB" id="A0A2T4CZH8"/>
<dbReference type="GO" id="GO:0000287">
    <property type="term" value="F:magnesium ion binding"/>
    <property type="evidence" value="ECO:0007669"/>
    <property type="project" value="UniProtKB-UniRule"/>
</dbReference>
<comment type="function">
    <text evidence="10">Succinyl-CoA synthetase functions in the citric acid cycle (TCA), coupling the hydrolysis of succinyl-CoA to the synthesis of either ATP or GTP and thus represents the only step of substrate-level phosphorylation in the TCA. The beta subunit provides nucleotide specificity of the enzyme and binds the substrate succinate, while the binding sites for coenzyme A and phosphate are found in the alpha subunit.</text>
</comment>
<evidence type="ECO:0000256" key="2">
    <source>
        <dbReference type="ARBA" id="ARBA00022532"/>
    </source>
</evidence>
<dbReference type="SUPFAM" id="SSF56059">
    <property type="entry name" value="Glutathione synthetase ATP-binding domain-like"/>
    <property type="match status" value="1"/>
</dbReference>
<comment type="catalytic activity">
    <reaction evidence="8">
        <text>succinate + ATP + CoA = succinyl-CoA + ADP + phosphate</text>
        <dbReference type="Rhea" id="RHEA:17661"/>
        <dbReference type="ChEBI" id="CHEBI:30031"/>
        <dbReference type="ChEBI" id="CHEBI:30616"/>
        <dbReference type="ChEBI" id="CHEBI:43474"/>
        <dbReference type="ChEBI" id="CHEBI:57287"/>
        <dbReference type="ChEBI" id="CHEBI:57292"/>
        <dbReference type="ChEBI" id="CHEBI:456216"/>
        <dbReference type="EC" id="6.2.1.5"/>
    </reaction>
    <physiologicalReaction direction="right-to-left" evidence="8">
        <dbReference type="Rhea" id="RHEA:17663"/>
    </physiologicalReaction>
</comment>
<dbReference type="Pfam" id="PF00549">
    <property type="entry name" value="Ligase_CoA"/>
    <property type="match status" value="1"/>
</dbReference>
<reference evidence="12" key="1">
    <citation type="submission" date="2018-03" db="EMBL/GenBank/DDBJ databases">
        <title>Cross-interface Injection: A General Nanoliter Liquid Handling Method Applied to Single Cells Genome Amplification Automated Nanoliter Liquid Handling Applied to Single Cell Multiple Displacement Amplification.</title>
        <authorList>
            <person name="Yun J."/>
            <person name="Xu P."/>
            <person name="Xu J."/>
            <person name="Dai X."/>
            <person name="Wang Y."/>
            <person name="Zheng X."/>
            <person name="Cao C."/>
            <person name="Yi Q."/>
            <person name="Zhu Y."/>
            <person name="Wang L."/>
            <person name="Dong Z."/>
            <person name="Huang Y."/>
            <person name="Huang L."/>
            <person name="Du W."/>
        </authorList>
    </citation>
    <scope>NUCLEOTIDE SEQUENCE [LARGE SCALE GENOMIC DNA]</scope>
    <source>
        <strain evidence="12">Z-D3-2</strain>
    </source>
</reference>
<dbReference type="HAMAP" id="MF_00558">
    <property type="entry name" value="Succ_CoA_beta"/>
    <property type="match status" value="1"/>
</dbReference>
<dbReference type="FunFam" id="3.30.1490.20:FF:000002">
    <property type="entry name" value="Succinate--CoA ligase [ADP-forming] subunit beta"/>
    <property type="match status" value="1"/>
</dbReference>
<dbReference type="InterPro" id="IPR017866">
    <property type="entry name" value="Succ-CoA_synthase_bsu_CS"/>
</dbReference>
<evidence type="ECO:0000256" key="3">
    <source>
        <dbReference type="ARBA" id="ARBA00022598"/>
    </source>
</evidence>
<keyword evidence="4 10" id="KW-0479">Metal-binding</keyword>
<dbReference type="FunFam" id="3.40.50.261:FF:000001">
    <property type="entry name" value="Succinate--CoA ligase [ADP-forming] subunit beta"/>
    <property type="match status" value="1"/>
</dbReference>
<dbReference type="InterPro" id="IPR013650">
    <property type="entry name" value="ATP-grasp_succ-CoA_synth-type"/>
</dbReference>
<dbReference type="PIRSF" id="PIRSF001554">
    <property type="entry name" value="SucCS_beta"/>
    <property type="match status" value="1"/>
</dbReference>
<evidence type="ECO:0000313" key="12">
    <source>
        <dbReference type="EMBL" id="PTB86961.1"/>
    </source>
</evidence>
<dbReference type="GO" id="GO:0005829">
    <property type="term" value="C:cytosol"/>
    <property type="evidence" value="ECO:0007669"/>
    <property type="project" value="TreeGrafter"/>
</dbReference>
<dbReference type="SUPFAM" id="SSF52210">
    <property type="entry name" value="Succinyl-CoA synthetase domains"/>
    <property type="match status" value="1"/>
</dbReference>
<keyword evidence="6 10" id="KW-0067">ATP-binding</keyword>
<accession>A0A2T4CZH8</accession>
<organism evidence="12">
    <name type="scientific">Pseudidiomarina aestuarii</name>
    <dbReference type="NCBI Taxonomy" id="624146"/>
    <lineage>
        <taxon>Bacteria</taxon>
        <taxon>Pseudomonadati</taxon>
        <taxon>Pseudomonadota</taxon>
        <taxon>Gammaproteobacteria</taxon>
        <taxon>Alteromonadales</taxon>
        <taxon>Idiomarinaceae</taxon>
        <taxon>Pseudidiomarina</taxon>
    </lineage>
</organism>
<dbReference type="PROSITE" id="PS50975">
    <property type="entry name" value="ATP_GRASP"/>
    <property type="match status" value="1"/>
</dbReference>
<dbReference type="GO" id="GO:0004776">
    <property type="term" value="F:succinate-CoA ligase (GDP-forming) activity"/>
    <property type="evidence" value="ECO:0007669"/>
    <property type="project" value="RHEA"/>
</dbReference>
<dbReference type="EMBL" id="PYVN01000001">
    <property type="protein sequence ID" value="PTB86961.1"/>
    <property type="molecule type" value="Genomic_DNA"/>
</dbReference>
<feature type="binding site" evidence="10">
    <location>
        <position position="107"/>
    </location>
    <ligand>
        <name>ATP</name>
        <dbReference type="ChEBI" id="CHEBI:30616"/>
    </ligand>
</feature>
<evidence type="ECO:0000256" key="1">
    <source>
        <dbReference type="ARBA" id="ARBA00009182"/>
    </source>
</evidence>
<comment type="subunit">
    <text evidence="10">Heterotetramer of two alpha and two beta subunits.</text>
</comment>
<dbReference type="NCBIfam" id="TIGR01016">
    <property type="entry name" value="sucCoAbeta"/>
    <property type="match status" value="1"/>
</dbReference>
<evidence type="ECO:0000256" key="5">
    <source>
        <dbReference type="ARBA" id="ARBA00022741"/>
    </source>
</evidence>
<dbReference type="InterPro" id="IPR011761">
    <property type="entry name" value="ATP-grasp"/>
</dbReference>
<proteinExistence type="inferred from homology"/>
<dbReference type="InterPro" id="IPR013815">
    <property type="entry name" value="ATP_grasp_subdomain_1"/>
</dbReference>
<protein>
    <recommendedName>
        <fullName evidence="10">Succinate--CoA ligase [ADP-forming] subunit beta</fullName>
        <ecNumber evidence="10">6.2.1.5</ecNumber>
    </recommendedName>
    <alternativeName>
        <fullName evidence="10">Succinyl-CoA synthetase subunit beta</fullName>
        <shortName evidence="10">SCS-beta</shortName>
    </alternativeName>
</protein>
<dbReference type="InterPro" id="IPR005809">
    <property type="entry name" value="Succ_CoA_ligase-like_bsu"/>
</dbReference>
<keyword evidence="2 10" id="KW-0816">Tricarboxylic acid cycle</keyword>
<comment type="caution">
    <text evidence="12">The sequence shown here is derived from an EMBL/GenBank/DDBJ whole genome shotgun (WGS) entry which is preliminary data.</text>
</comment>
<keyword evidence="7 10" id="KW-0460">Magnesium</keyword>
<sequence>MNLHEYQAKQLFNQYGIATPKGQMIATADDVESAITAIGGERWVVKAQVHSGGRGKAGGVRVEDNQDAVKDAVNAMLGSQLVTHQTTAEGLPVNKIWIETPSSIARELYLALLVDRVTQRVVFMISAEGGMDIEEVAEKTPEAILNLYVDPVAGLQSYQCRQAGFFLQLTGTAFKQLQQLMQNLYQLFCEKDISLLEINPLVVTDSGDLLALDAKINVDDNALYRHSDLAELFDPTQENPAEVIARDFGLNYIALDGNVACMVNGAGLAMATMDLIQKQGGEPANFLDVGGGTTSDRVAEAFKLILSDKKVKSILVNIFGGIVRCDLIAQGIMQAAKEVGLSLPVIVRLEGTNADLGRTLLENSGMNLRVAQDLTEAAAMAVTAAGE</sequence>
<dbReference type="EC" id="6.2.1.5" evidence="10"/>
<comment type="pathway">
    <text evidence="10">Carbohydrate metabolism; tricarboxylic acid cycle; succinate from succinyl-CoA (ligase route): step 1/1.</text>
</comment>
<dbReference type="GO" id="GO:0004775">
    <property type="term" value="F:succinate-CoA ligase (ADP-forming) activity"/>
    <property type="evidence" value="ECO:0007669"/>
    <property type="project" value="UniProtKB-UniRule"/>
</dbReference>
<dbReference type="Gene3D" id="3.40.50.261">
    <property type="entry name" value="Succinyl-CoA synthetase domains"/>
    <property type="match status" value="1"/>
</dbReference>